<dbReference type="AlphaFoldDB" id="F8WSY1"/>
<evidence type="ECO:0000313" key="6">
    <source>
        <dbReference type="EMBL" id="BAK53968.1"/>
    </source>
</evidence>
<dbReference type="InterPro" id="IPR020084">
    <property type="entry name" value="NUDIX_hydrolase_CS"/>
</dbReference>
<reference evidence="7" key="2">
    <citation type="journal article" date="2014" name="Int. J. Syst. Evol. Microbiol.">
        <title>Complete genome of a new Firmicutes species belonging to the dominant human colonic microbiota ('Ruminococcus bicirculans') reveals two chromosomes and a selective capacity to utilize plant glucans.</title>
        <authorList>
            <consortium name="NISC Comparative Sequencing Program"/>
            <person name="Wegmann U."/>
            <person name="Louis P."/>
            <person name="Goesmann A."/>
            <person name="Henrissat B."/>
            <person name="Duncan S.H."/>
            <person name="Flint H.J."/>
        </authorList>
    </citation>
    <scope>NUCLEOTIDE SEQUENCE</scope>
    <source>
        <strain evidence="7">NBRC 104970</strain>
    </source>
</reference>
<accession>F8WSY1</accession>
<evidence type="ECO:0000313" key="7">
    <source>
        <dbReference type="EMBL" id="GLS03190.1"/>
    </source>
</evidence>
<dbReference type="PROSITE" id="PS00893">
    <property type="entry name" value="NUDIX_BOX"/>
    <property type="match status" value="1"/>
</dbReference>
<name>F8WSY1_9NEIS</name>
<dbReference type="InterPro" id="IPR000086">
    <property type="entry name" value="NUDIX_hydrolase_dom"/>
</dbReference>
<dbReference type="Gene3D" id="3.90.79.10">
    <property type="entry name" value="Nucleoside Triphosphate Pyrophosphohydrolase"/>
    <property type="match status" value="1"/>
</dbReference>
<dbReference type="EMBL" id="BSOZ01000002">
    <property type="protein sequence ID" value="GLS03190.1"/>
    <property type="molecule type" value="Genomic_DNA"/>
</dbReference>
<comment type="cofactor">
    <cofactor evidence="1">
        <name>Mg(2+)</name>
        <dbReference type="ChEBI" id="CHEBI:18420"/>
    </cofactor>
</comment>
<dbReference type="EMBL" id="AB649134">
    <property type="protein sequence ID" value="BAK53968.1"/>
    <property type="molecule type" value="Genomic_DNA"/>
</dbReference>
<dbReference type="CDD" id="cd18873">
    <property type="entry name" value="NUDIX_NadM_like"/>
    <property type="match status" value="1"/>
</dbReference>
<dbReference type="Pfam" id="PF00293">
    <property type="entry name" value="NUDIX"/>
    <property type="match status" value="1"/>
</dbReference>
<proteinExistence type="predicted"/>
<dbReference type="GO" id="GO:0016779">
    <property type="term" value="F:nucleotidyltransferase activity"/>
    <property type="evidence" value="ECO:0007669"/>
    <property type="project" value="UniProtKB-KW"/>
</dbReference>
<reference evidence="6" key="1">
    <citation type="journal article" date="2012" name="J. Biosci. Bioeng.">
        <title>Isolation of genes coding for chitin-degrading enzymes in the novel chitinolytic bacterium, Chitiniphilus shinanonensis, and characterization of a gene coding for a family 19 chitinase.</title>
        <authorList>
            <person name="Huang L."/>
            <person name="Garbulewska E."/>
            <person name="Sato K."/>
            <person name="Kato Y."/>
            <person name="Nogawa M."/>
            <person name="Taguchi G."/>
            <person name="Shimosaka M."/>
        </authorList>
    </citation>
    <scope>NUCLEOTIDE SEQUENCE</scope>
    <source>
        <strain evidence="6">SAY3</strain>
    </source>
</reference>
<dbReference type="NCBIfam" id="TIGR00125">
    <property type="entry name" value="cyt_tran_rel"/>
    <property type="match status" value="1"/>
</dbReference>
<dbReference type="InterPro" id="IPR014729">
    <property type="entry name" value="Rossmann-like_a/b/a_fold"/>
</dbReference>
<keyword evidence="8" id="KW-1185">Reference proteome</keyword>
<keyword evidence="2 6" id="KW-0808">Transferase</keyword>
<reference evidence="8" key="3">
    <citation type="journal article" date="2019" name="Int. J. Syst. Evol. Microbiol.">
        <title>The Global Catalogue of Microorganisms (GCM) 10K type strain sequencing project: providing services to taxonomists for standard genome sequencing and annotation.</title>
        <authorList>
            <consortium name="The Broad Institute Genomics Platform"/>
            <consortium name="The Broad Institute Genome Sequencing Center for Infectious Disease"/>
            <person name="Wu L."/>
            <person name="Ma J."/>
        </authorList>
    </citation>
    <scope>NUCLEOTIDE SEQUENCE [LARGE SCALE GENOMIC DNA]</scope>
    <source>
        <strain evidence="8">NBRC 104970</strain>
    </source>
</reference>
<dbReference type="GO" id="GO:0016787">
    <property type="term" value="F:hydrolase activity"/>
    <property type="evidence" value="ECO:0007669"/>
    <property type="project" value="UniProtKB-KW"/>
</dbReference>
<dbReference type="SUPFAM" id="SSF52374">
    <property type="entry name" value="Nucleotidylyl transferase"/>
    <property type="match status" value="1"/>
</dbReference>
<evidence type="ECO:0000256" key="1">
    <source>
        <dbReference type="ARBA" id="ARBA00001946"/>
    </source>
</evidence>
<dbReference type="PROSITE" id="PS51462">
    <property type="entry name" value="NUDIX"/>
    <property type="match status" value="1"/>
</dbReference>
<dbReference type="SUPFAM" id="SSF55811">
    <property type="entry name" value="Nudix"/>
    <property type="match status" value="1"/>
</dbReference>
<feature type="domain" description="Nudix hydrolase" evidence="5">
    <location>
        <begin position="198"/>
        <end position="340"/>
    </location>
</feature>
<dbReference type="PANTHER" id="PTHR21342">
    <property type="entry name" value="PHOSPHOPANTETHEINE ADENYLYLTRANSFERASE"/>
    <property type="match status" value="1"/>
</dbReference>
<dbReference type="Pfam" id="PF01467">
    <property type="entry name" value="CTP_transf_like"/>
    <property type="match status" value="1"/>
</dbReference>
<dbReference type="Gene3D" id="3.40.50.620">
    <property type="entry name" value="HUPs"/>
    <property type="match status" value="1"/>
</dbReference>
<evidence type="ECO:0000313" key="8">
    <source>
        <dbReference type="Proteomes" id="UP001156836"/>
    </source>
</evidence>
<protein>
    <submittedName>
        <fullName evidence="7">ADP-ribose pyrophosphatase</fullName>
    </submittedName>
    <submittedName>
        <fullName evidence="6">Cytidyltransferase-related domain protein</fullName>
    </submittedName>
</protein>
<gene>
    <name evidence="6" type="primary">csfC</name>
    <name evidence="7" type="ORF">GCM10007860_03330</name>
</gene>
<keyword evidence="3" id="KW-0548">Nucleotidyltransferase</keyword>
<dbReference type="RefSeq" id="WP_018748196.1">
    <property type="nucleotide sequence ID" value="NZ_BSOZ01000002.1"/>
</dbReference>
<evidence type="ECO:0000256" key="3">
    <source>
        <dbReference type="ARBA" id="ARBA00022695"/>
    </source>
</evidence>
<sequence>MTAPRYDALVFIGRFQPFHDSHLRMVLAALAQAEQLVLVIGSSPAPRSVRNPFDAAERRAMIEAAVAAVAPERVADLHFVPVRDYYDGARWAAAVRRAVAVVVHPQARVGLFGHLKDDTTGYLRDFPDWPLVHQDNFNGLSATPLRESWLAGGDDWRAQVPPSTAAFLDAFRTGPAFAALQDEAEYLAEHRRQWARAPYPPVFVTVDAVVACHGHVLLIQRGGQPARGTWALPGGFLDQRERVAEAAIRELIEETRLAVPRETLLAARRPGVLFDHPDRSIRGRTLTHAFFFPLPLAELPAIAAADDAVAAQWVPLAELRRMEGELCEDHFMILDHFLGLLDD</sequence>
<dbReference type="InterPro" id="IPR015797">
    <property type="entry name" value="NUDIX_hydrolase-like_dom_sf"/>
</dbReference>
<keyword evidence="4" id="KW-0378">Hydrolase</keyword>
<evidence type="ECO:0000259" key="5">
    <source>
        <dbReference type="PROSITE" id="PS51462"/>
    </source>
</evidence>
<dbReference type="InterPro" id="IPR004821">
    <property type="entry name" value="Cyt_trans-like"/>
</dbReference>
<dbReference type="PANTHER" id="PTHR21342:SF0">
    <property type="entry name" value="BIFUNCTIONAL NMN ADENYLYLTRANSFERASE_NUDIX HYDROLASE"/>
    <property type="match status" value="1"/>
</dbReference>
<dbReference type="Proteomes" id="UP001156836">
    <property type="component" value="Unassembled WGS sequence"/>
</dbReference>
<evidence type="ECO:0000256" key="2">
    <source>
        <dbReference type="ARBA" id="ARBA00022679"/>
    </source>
</evidence>
<organism evidence="6">
    <name type="scientific">Chitiniphilus shinanonensis</name>
    <dbReference type="NCBI Taxonomy" id="553088"/>
    <lineage>
        <taxon>Bacteria</taxon>
        <taxon>Pseudomonadati</taxon>
        <taxon>Pseudomonadota</taxon>
        <taxon>Betaproteobacteria</taxon>
        <taxon>Neisseriales</taxon>
        <taxon>Chitinibacteraceae</taxon>
        <taxon>Chitiniphilus</taxon>
    </lineage>
</organism>
<evidence type="ECO:0000256" key="4">
    <source>
        <dbReference type="ARBA" id="ARBA00022801"/>
    </source>
</evidence>
<reference evidence="7" key="4">
    <citation type="submission" date="2023-01" db="EMBL/GenBank/DDBJ databases">
        <title>Draft genome sequence of Chitiniphilus shinanonensis strain NBRC 104970.</title>
        <authorList>
            <person name="Sun Q."/>
            <person name="Mori K."/>
        </authorList>
    </citation>
    <scope>NUCLEOTIDE SEQUENCE</scope>
    <source>
        <strain evidence="7">NBRC 104970</strain>
    </source>
</reference>